<gene>
    <name evidence="1" type="ORF">K504DRAFT_296755</name>
</gene>
<evidence type="ECO:0000313" key="2">
    <source>
        <dbReference type="Proteomes" id="UP000799428"/>
    </source>
</evidence>
<keyword evidence="2" id="KW-1185">Reference proteome</keyword>
<proteinExistence type="predicted"/>
<dbReference type="AlphaFoldDB" id="A0A6G1K524"/>
<dbReference type="Proteomes" id="UP000799428">
    <property type="component" value="Unassembled WGS sequence"/>
</dbReference>
<evidence type="ECO:0000313" key="1">
    <source>
        <dbReference type="EMBL" id="KAF2707989.1"/>
    </source>
</evidence>
<reference evidence="1" key="1">
    <citation type="journal article" date="2020" name="Stud. Mycol.">
        <title>101 Dothideomycetes genomes: a test case for predicting lifestyles and emergence of pathogens.</title>
        <authorList>
            <person name="Haridas S."/>
            <person name="Albert R."/>
            <person name="Binder M."/>
            <person name="Bloem J."/>
            <person name="Labutti K."/>
            <person name="Salamov A."/>
            <person name="Andreopoulos B."/>
            <person name="Baker S."/>
            <person name="Barry K."/>
            <person name="Bills G."/>
            <person name="Bluhm B."/>
            <person name="Cannon C."/>
            <person name="Castanera R."/>
            <person name="Culley D."/>
            <person name="Daum C."/>
            <person name="Ezra D."/>
            <person name="Gonzalez J."/>
            <person name="Henrissat B."/>
            <person name="Kuo A."/>
            <person name="Liang C."/>
            <person name="Lipzen A."/>
            <person name="Lutzoni F."/>
            <person name="Magnuson J."/>
            <person name="Mondo S."/>
            <person name="Nolan M."/>
            <person name="Ohm R."/>
            <person name="Pangilinan J."/>
            <person name="Park H.-J."/>
            <person name="Ramirez L."/>
            <person name="Alfaro M."/>
            <person name="Sun H."/>
            <person name="Tritt A."/>
            <person name="Yoshinaga Y."/>
            <person name="Zwiers L.-H."/>
            <person name="Turgeon B."/>
            <person name="Goodwin S."/>
            <person name="Spatafora J."/>
            <person name="Crous P."/>
            <person name="Grigoriev I."/>
        </authorList>
    </citation>
    <scope>NUCLEOTIDE SEQUENCE</scope>
    <source>
        <strain evidence="1">CBS 279.74</strain>
    </source>
</reference>
<sequence length="152" mass="17077">MARCDVFINRALQMFGSRWRERTKVCGMLNSVHTRDTVRWNCCGLAVYRHIGISAVDKHKYLLTPEAAASVARHPQALQAGTRLGEELFTRLTTAAYTPIFPSLPSRTIPTPRLLLHLHLLWWVIFKLTTTVVPGWNASTSTPQSPPTGTRP</sequence>
<organism evidence="1 2">
    <name type="scientific">Pleomassaria siparia CBS 279.74</name>
    <dbReference type="NCBI Taxonomy" id="1314801"/>
    <lineage>
        <taxon>Eukaryota</taxon>
        <taxon>Fungi</taxon>
        <taxon>Dikarya</taxon>
        <taxon>Ascomycota</taxon>
        <taxon>Pezizomycotina</taxon>
        <taxon>Dothideomycetes</taxon>
        <taxon>Pleosporomycetidae</taxon>
        <taxon>Pleosporales</taxon>
        <taxon>Pleomassariaceae</taxon>
        <taxon>Pleomassaria</taxon>
    </lineage>
</organism>
<protein>
    <submittedName>
        <fullName evidence="1">Uncharacterized protein</fullName>
    </submittedName>
</protein>
<name>A0A6G1K524_9PLEO</name>
<dbReference type="EMBL" id="MU005772">
    <property type="protein sequence ID" value="KAF2707989.1"/>
    <property type="molecule type" value="Genomic_DNA"/>
</dbReference>
<accession>A0A6G1K524</accession>